<dbReference type="OrthoDB" id="6117304at2759"/>
<accession>A0A8B6HEY2</accession>
<dbReference type="EMBL" id="UYJE01009911">
    <property type="protein sequence ID" value="VDI77970.1"/>
    <property type="molecule type" value="Genomic_DNA"/>
</dbReference>
<dbReference type="AlphaFoldDB" id="A0A8B6HEY2"/>
<sequence length="197" mass="22821">MWHYLILTIQDAKKYFSVLTKTVSKLKYGDWELEWNSGRMIRCLLEDDMFVIQRKYDVMKAVEIKIKCPESTLISNKGGINLESLRPDDTVSEEEHNFIRVSKASVEVLTDILYDLANSSACPITKPRNECDITYLYGELRRQGLGLPSRGCWGGGNWPCERVAVNVGDDIERIRLNRNRLQHASHFEMLNFEFIDI</sequence>
<keyword evidence="2" id="KW-1185">Reference proteome</keyword>
<evidence type="ECO:0000313" key="1">
    <source>
        <dbReference type="EMBL" id="VDI77970.1"/>
    </source>
</evidence>
<organism evidence="1 2">
    <name type="scientific">Mytilus galloprovincialis</name>
    <name type="common">Mediterranean mussel</name>
    <dbReference type="NCBI Taxonomy" id="29158"/>
    <lineage>
        <taxon>Eukaryota</taxon>
        <taxon>Metazoa</taxon>
        <taxon>Spiralia</taxon>
        <taxon>Lophotrochozoa</taxon>
        <taxon>Mollusca</taxon>
        <taxon>Bivalvia</taxon>
        <taxon>Autobranchia</taxon>
        <taxon>Pteriomorphia</taxon>
        <taxon>Mytilida</taxon>
        <taxon>Mytiloidea</taxon>
        <taxon>Mytilidae</taxon>
        <taxon>Mytilinae</taxon>
        <taxon>Mytilus</taxon>
    </lineage>
</organism>
<name>A0A8B6HEY2_MYTGA</name>
<comment type="caution">
    <text evidence="1">The sequence shown here is derived from an EMBL/GenBank/DDBJ whole genome shotgun (WGS) entry which is preliminary data.</text>
</comment>
<reference evidence="1" key="1">
    <citation type="submission" date="2018-11" db="EMBL/GenBank/DDBJ databases">
        <authorList>
            <person name="Alioto T."/>
            <person name="Alioto T."/>
        </authorList>
    </citation>
    <scope>NUCLEOTIDE SEQUENCE</scope>
</reference>
<protein>
    <submittedName>
        <fullName evidence="1">Uncharacterized protein</fullName>
    </submittedName>
</protein>
<evidence type="ECO:0000313" key="2">
    <source>
        <dbReference type="Proteomes" id="UP000596742"/>
    </source>
</evidence>
<dbReference type="Proteomes" id="UP000596742">
    <property type="component" value="Unassembled WGS sequence"/>
</dbReference>
<gene>
    <name evidence="1" type="ORF">MGAL_10B059796</name>
</gene>
<proteinExistence type="predicted"/>